<keyword evidence="4 6" id="KW-0175">Coiled coil</keyword>
<evidence type="ECO:0000256" key="5">
    <source>
        <dbReference type="ARBA" id="ARBA00023172"/>
    </source>
</evidence>
<evidence type="ECO:0000256" key="4">
    <source>
        <dbReference type="ARBA" id="ARBA00023054"/>
    </source>
</evidence>
<dbReference type="PANTHER" id="PTHR30563:SF0">
    <property type="entry name" value="DNA RECOMBINATION PROTEIN RMUC"/>
    <property type="match status" value="1"/>
</dbReference>
<reference evidence="7 8" key="1">
    <citation type="submission" date="2020-08" db="EMBL/GenBank/DDBJ databases">
        <title>Genomic Encyclopedia of Type Strains, Phase IV (KMG-IV): sequencing the most valuable type-strain genomes for metagenomic binning, comparative biology and taxonomic classification.</title>
        <authorList>
            <person name="Goeker M."/>
        </authorList>
    </citation>
    <scope>NUCLEOTIDE SEQUENCE [LARGE SCALE GENOMIC DNA]</scope>
    <source>
        <strain evidence="7 8">DSM 100044</strain>
    </source>
</reference>
<gene>
    <name evidence="7" type="ORF">FHS94_001473</name>
</gene>
<keyword evidence="5" id="KW-0233">DNA recombination</keyword>
<name>A0A7W9EVE6_9SPHN</name>
<feature type="coiled-coil region" evidence="6">
    <location>
        <begin position="44"/>
        <end position="78"/>
    </location>
</feature>
<protein>
    <recommendedName>
        <fullName evidence="3">DNA recombination protein RmuC homolog</fullName>
    </recommendedName>
</protein>
<dbReference type="Proteomes" id="UP000546200">
    <property type="component" value="Unassembled WGS sequence"/>
</dbReference>
<evidence type="ECO:0000256" key="3">
    <source>
        <dbReference type="ARBA" id="ARBA00021840"/>
    </source>
</evidence>
<dbReference type="RefSeq" id="WP_184056144.1">
    <property type="nucleotide sequence ID" value="NZ_JACIJK010000004.1"/>
</dbReference>
<evidence type="ECO:0000313" key="7">
    <source>
        <dbReference type="EMBL" id="MBB5714637.1"/>
    </source>
</evidence>
<sequence length="511" mass="55456">MAELVLVALLAVAAGLLVGWLVASRRHSALASDLAVAQTRAADAELIRQARDAVERERNEAHRELAGLRAQSSQLSETQRAMAAQLATAQEELRELAGLRAQSSQSGETQRALAAQLATAQEELRELAALRAEATARDEAHRTTLQQLHEAREAMNAQFGAAAAKALEGAQSQFLERAQARFSEAEKMQGQRLSALLAPVNERLQRYEEGVAKVEAERRDAFGELKGQIEHMRVGQESVRSEAAKLVNALRNAPKARGRWGEQQLRNVLESCGLSEHTDFAMEVSVADGEGGRLRPDAIVRVPGGKSLIIDAKVSLNAYQDAFGAIDDAARLSGLSAHAASIRAHINGLSAKSYWSQFDDAPDYVIMFIPGEHFLSAALEHDHELWQYAFDKRVLLATPTNLVAIARTVSAVWRQEKLAKQAREIGTLGKDLYARLSVMGGHVARLGKNLDTAMGAYNSFVGSLESQVLTQARRFEALDIDTAGKSIEAPPVSEQSARPVTKLALLEDAAE</sequence>
<evidence type="ECO:0000313" key="8">
    <source>
        <dbReference type="Proteomes" id="UP000546200"/>
    </source>
</evidence>
<dbReference type="Pfam" id="PF02646">
    <property type="entry name" value="RmuC"/>
    <property type="match status" value="1"/>
</dbReference>
<dbReference type="EMBL" id="JACIJK010000004">
    <property type="protein sequence ID" value="MBB5714637.1"/>
    <property type="molecule type" value="Genomic_DNA"/>
</dbReference>
<evidence type="ECO:0000256" key="6">
    <source>
        <dbReference type="SAM" id="Coils"/>
    </source>
</evidence>
<comment type="caution">
    <text evidence="7">The sequence shown here is derived from an EMBL/GenBank/DDBJ whole genome shotgun (WGS) entry which is preliminary data.</text>
</comment>
<organism evidence="7 8">
    <name type="scientific">Sphingomonas aerophila</name>
    <dbReference type="NCBI Taxonomy" id="1344948"/>
    <lineage>
        <taxon>Bacteria</taxon>
        <taxon>Pseudomonadati</taxon>
        <taxon>Pseudomonadota</taxon>
        <taxon>Alphaproteobacteria</taxon>
        <taxon>Sphingomonadales</taxon>
        <taxon>Sphingomonadaceae</taxon>
        <taxon>Sphingomonas</taxon>
    </lineage>
</organism>
<comment type="function">
    <text evidence="1">Involved in DNA recombination.</text>
</comment>
<dbReference type="AlphaFoldDB" id="A0A7W9EVE6"/>
<evidence type="ECO:0000256" key="1">
    <source>
        <dbReference type="ARBA" id="ARBA00003416"/>
    </source>
</evidence>
<feature type="coiled-coil region" evidence="6">
    <location>
        <begin position="110"/>
        <end position="137"/>
    </location>
</feature>
<comment type="similarity">
    <text evidence="2">Belongs to the RmuC family.</text>
</comment>
<dbReference type="GO" id="GO:0006310">
    <property type="term" value="P:DNA recombination"/>
    <property type="evidence" value="ECO:0007669"/>
    <property type="project" value="UniProtKB-KW"/>
</dbReference>
<keyword evidence="8" id="KW-1185">Reference proteome</keyword>
<dbReference type="PANTHER" id="PTHR30563">
    <property type="entry name" value="DNA RECOMBINATION PROTEIN RMUC"/>
    <property type="match status" value="1"/>
</dbReference>
<evidence type="ECO:0000256" key="2">
    <source>
        <dbReference type="ARBA" id="ARBA00009840"/>
    </source>
</evidence>
<dbReference type="InterPro" id="IPR003798">
    <property type="entry name" value="DNA_recombination_RmuC"/>
</dbReference>
<accession>A0A7W9EVE6</accession>
<proteinExistence type="inferred from homology"/>